<dbReference type="InterPro" id="IPR036179">
    <property type="entry name" value="Ig-like_dom_sf"/>
</dbReference>
<feature type="chain" id="PRO_5043518527" description="Ig-like domain-containing protein" evidence="2">
    <location>
        <begin position="24"/>
        <end position="1758"/>
    </location>
</feature>
<dbReference type="SUPFAM" id="SSF53300">
    <property type="entry name" value="vWA-like"/>
    <property type="match status" value="1"/>
</dbReference>
<dbReference type="Proteomes" id="UP001165289">
    <property type="component" value="Unassembled WGS sequence"/>
</dbReference>
<evidence type="ECO:0000259" key="3">
    <source>
        <dbReference type="PROSITE" id="PS50835"/>
    </source>
</evidence>
<evidence type="ECO:0000256" key="1">
    <source>
        <dbReference type="SAM" id="MobiDB-lite"/>
    </source>
</evidence>
<dbReference type="InterPro" id="IPR013783">
    <property type="entry name" value="Ig-like_fold"/>
</dbReference>
<gene>
    <name evidence="4" type="ORF">LOD99_2472</name>
</gene>
<feature type="region of interest" description="Disordered" evidence="1">
    <location>
        <begin position="188"/>
        <end position="338"/>
    </location>
</feature>
<dbReference type="SMART" id="SM00409">
    <property type="entry name" value="IG"/>
    <property type="match status" value="2"/>
</dbReference>
<proteinExistence type="predicted"/>
<dbReference type="GO" id="GO:0030198">
    <property type="term" value="P:extracellular matrix organization"/>
    <property type="evidence" value="ECO:0007669"/>
    <property type="project" value="TreeGrafter"/>
</dbReference>
<accession>A0AAV7K1S4</accession>
<keyword evidence="2" id="KW-0732">Signal</keyword>
<feature type="compositionally biased region" description="Basic and acidic residues" evidence="1">
    <location>
        <begin position="218"/>
        <end position="232"/>
    </location>
</feature>
<dbReference type="InterPro" id="IPR007110">
    <property type="entry name" value="Ig-like_dom"/>
</dbReference>
<feature type="compositionally biased region" description="Basic and acidic residues" evidence="1">
    <location>
        <begin position="256"/>
        <end position="265"/>
    </location>
</feature>
<dbReference type="InterPro" id="IPR050149">
    <property type="entry name" value="Collagen_superfamily"/>
</dbReference>
<feature type="compositionally biased region" description="Low complexity" evidence="1">
    <location>
        <begin position="244"/>
        <end position="254"/>
    </location>
</feature>
<feature type="compositionally biased region" description="Gly residues" evidence="1">
    <location>
        <begin position="234"/>
        <end position="243"/>
    </location>
</feature>
<dbReference type="Gene3D" id="3.40.50.410">
    <property type="entry name" value="von Willebrand factor, type A domain"/>
    <property type="match status" value="1"/>
</dbReference>
<evidence type="ECO:0000256" key="2">
    <source>
        <dbReference type="SAM" id="SignalP"/>
    </source>
</evidence>
<feature type="compositionally biased region" description="Basic and acidic residues" evidence="1">
    <location>
        <begin position="295"/>
        <end position="306"/>
    </location>
</feature>
<name>A0AAV7K1S4_9METZ</name>
<comment type="caution">
    <text evidence="4">The sequence shown here is derived from an EMBL/GenBank/DDBJ whole genome shotgun (WGS) entry which is preliminary data.</text>
</comment>
<dbReference type="InterPro" id="IPR013098">
    <property type="entry name" value="Ig_I-set"/>
</dbReference>
<dbReference type="PROSITE" id="PS50835">
    <property type="entry name" value="IG_LIKE"/>
    <property type="match status" value="1"/>
</dbReference>
<sequence>MGTKISWILVICVLVAFLQNANTGEILAGNGETYKLIGISTPRVTIGDNAIVSAGASVELRCPVSTVPDENPIIDWNLNDNRLEYDGFNVVGYPNIRRYTEMSLSIYNVTENEAAKYCCILTFSVAETKGVIETTACTELQIAPNCPDGCRGVRGGKGYPGSRGQEGAMGRPGLPGICYPEECPKPETGVKGEKGAPGPNGERGPPGVNGDVGAPGDDGPRGQKGNDGDMGARGDQGGQGDAGDPGADGSPGVKGEPGEEGERGDGGPIGMKGDPGDQGPTGTGPPGEVGDDGEIGSRGDNGDQGRKGTKGSKGVPGDKGDVGSVGNQGVKGETGSKGPVGMRIIIKELNSTFNSDCSDYELGQIVYDTSIDRFVYCDGNTFQCIRDRPCFDECDPNEEPTFLETEAVPAMCTNLIYVIDESASMGPEHIWLSQVSEEIDIALTASGFVSADTCTNYYGVLRFGADRSLGVDHIGRILDLGGITYKGQFLNYWGTSEELTNLVNASQFLAAGRLEDGYAAIYRALQQYKYIYPACRKVVLITDEDRDNLTPTPDPTSTRIPTLLNQNMAQTLNTFSIVLSAIVHLNITVNPSYGIDKDRILAILPNDVILYLIDDDTLDTMSIPDGIQLTIPDASDQTQNTRDTYYEMVRATGGILWSLPVSRAFRTTFTKAFLIYEIIPNVPIRDEPPPENCEVVGCQNCSCTDGTNNCDQIEVLDFDTTNQCRPTECNMTQIISGFRRASCVDMVFAVAETSAMGDIHNNVKDVAGRLVRNLAEINFGQENSLCLNQYCLMTFGQDNDRVPEGCYGTSFPISPQDLCGTSVEITPLIVGFEFEASGFSSDGYAAIYSALRRYPAEFQDQSCRHITLITNGPRANCGSFRDGNIIVPELDRDFIEAELAREEVILNVIVDAQFEDGEGNAALGIYKDTDGSIKALVVISDPPGYEERAGGKVKENSAGSAIDIFYVMLALSRGGSAWDIEKMGSQTDAFTKAFVNNVVVRSSLACGQREACVECRCVSGTLQPCQESSACIRGEPPILEWTSGNTTITTDNVVVNVGGFGNMEERVYYGLDGDLVTMFTIGSRLRAGTQPVTTSWYYVDVNGNFIPIEQSIVANYASVSETNPYNLVFSQVGDNIAGSYVLIAENAFGNDTQFTTIGILPKWDKTISGTVTGTQAQFGQTLVARTGSELRITGIVREGTRPWSFQWFYGGVELIQGVDYSFEYVGNTATIIIHNFQSNGAGEYTSIVRNRYGEDIHTFNLIVQTVVSCDNNPDSTSTICSNCDSNIATKQATLTLFAHSFSLDQEIQWHREINNNLELIRTDQIVSGPNQLVVPIRDLCIYKYQAVVTGLNRYEFECPCNDCVERGVERDGAGDIRTVEITVECCGASQTLLTESDCGEDFFADILLIIDVSASMDTEHEFLRSFLPRFESSLRESCVGNSTINQNQYTAVAFGSIGDKENPYFVGPNLDRGGPTDNVYFTIDMNDDSNVTKTIKRLPKIGEREDGFAATNFAKKYAQIRPNSLRFAILVTDERRDFFYDSFEEIEAASSLFNNFVDFGRSLYVDLFTQNNIIPIQIIDVTLTATDDGGSSIDCLGVSSAETCFYRVGGSQEIFRLENTEVINTVDNSVREEIHNDYLQTALNATGYVWDLKVIRRNETGNWDAITDALTSEVLVRAREELTQCRNCECFPGGRECTIVSVDQQARCKCEKNFPNNTEYCDCILGQVETIDYCRCRYIDNLEHKICNAVGTIELTYS</sequence>
<protein>
    <recommendedName>
        <fullName evidence="3">Ig-like domain-containing protein</fullName>
    </recommendedName>
</protein>
<evidence type="ECO:0000313" key="5">
    <source>
        <dbReference type="Proteomes" id="UP001165289"/>
    </source>
</evidence>
<feature type="signal peptide" evidence="2">
    <location>
        <begin position="1"/>
        <end position="23"/>
    </location>
</feature>
<dbReference type="InterPro" id="IPR036465">
    <property type="entry name" value="vWFA_dom_sf"/>
</dbReference>
<dbReference type="Pfam" id="PF01391">
    <property type="entry name" value="Collagen"/>
    <property type="match status" value="2"/>
</dbReference>
<dbReference type="GO" id="GO:0005615">
    <property type="term" value="C:extracellular space"/>
    <property type="evidence" value="ECO:0007669"/>
    <property type="project" value="TreeGrafter"/>
</dbReference>
<dbReference type="GO" id="GO:0030020">
    <property type="term" value="F:extracellular matrix structural constituent conferring tensile strength"/>
    <property type="evidence" value="ECO:0007669"/>
    <property type="project" value="TreeGrafter"/>
</dbReference>
<dbReference type="PANTHER" id="PTHR24023:SF1082">
    <property type="entry name" value="COLLAGEN TRIPLE HELIX REPEAT"/>
    <property type="match status" value="1"/>
</dbReference>
<dbReference type="InterPro" id="IPR008160">
    <property type="entry name" value="Collagen"/>
</dbReference>
<organism evidence="4 5">
    <name type="scientific">Oopsacas minuta</name>
    <dbReference type="NCBI Taxonomy" id="111878"/>
    <lineage>
        <taxon>Eukaryota</taxon>
        <taxon>Metazoa</taxon>
        <taxon>Porifera</taxon>
        <taxon>Hexactinellida</taxon>
        <taxon>Hexasterophora</taxon>
        <taxon>Lyssacinosida</taxon>
        <taxon>Leucopsacidae</taxon>
        <taxon>Oopsacas</taxon>
    </lineage>
</organism>
<dbReference type="EMBL" id="JAKMXF010000210">
    <property type="protein sequence ID" value="KAI6655183.1"/>
    <property type="molecule type" value="Genomic_DNA"/>
</dbReference>
<keyword evidence="5" id="KW-1185">Reference proteome</keyword>
<dbReference type="Gene3D" id="2.60.40.10">
    <property type="entry name" value="Immunoglobulins"/>
    <property type="match status" value="2"/>
</dbReference>
<dbReference type="GO" id="GO:0031012">
    <property type="term" value="C:extracellular matrix"/>
    <property type="evidence" value="ECO:0007669"/>
    <property type="project" value="TreeGrafter"/>
</dbReference>
<dbReference type="SUPFAM" id="SSF48726">
    <property type="entry name" value="Immunoglobulin"/>
    <property type="match status" value="2"/>
</dbReference>
<dbReference type="PANTHER" id="PTHR24023">
    <property type="entry name" value="COLLAGEN ALPHA"/>
    <property type="match status" value="1"/>
</dbReference>
<dbReference type="Pfam" id="PF07679">
    <property type="entry name" value="I-set"/>
    <property type="match status" value="1"/>
</dbReference>
<reference evidence="4 5" key="1">
    <citation type="journal article" date="2023" name="BMC Biol.">
        <title>The compact genome of the sponge Oopsacas minuta (Hexactinellida) is lacking key metazoan core genes.</title>
        <authorList>
            <person name="Santini S."/>
            <person name="Schenkelaars Q."/>
            <person name="Jourda C."/>
            <person name="Duchesne M."/>
            <person name="Belahbib H."/>
            <person name="Rocher C."/>
            <person name="Selva M."/>
            <person name="Riesgo A."/>
            <person name="Vervoort M."/>
            <person name="Leys S.P."/>
            <person name="Kodjabachian L."/>
            <person name="Le Bivic A."/>
            <person name="Borchiellini C."/>
            <person name="Claverie J.M."/>
            <person name="Renard E."/>
        </authorList>
    </citation>
    <scope>NUCLEOTIDE SEQUENCE [LARGE SCALE GENOMIC DNA]</scope>
    <source>
        <strain evidence="4">SPO-2</strain>
    </source>
</reference>
<dbReference type="InterPro" id="IPR003599">
    <property type="entry name" value="Ig_sub"/>
</dbReference>
<evidence type="ECO:0000313" key="4">
    <source>
        <dbReference type="EMBL" id="KAI6655183.1"/>
    </source>
</evidence>
<feature type="domain" description="Ig-like" evidence="3">
    <location>
        <begin position="42"/>
        <end position="132"/>
    </location>
</feature>